<reference evidence="1 2" key="1">
    <citation type="submission" date="2018-10" db="EMBL/GenBank/DDBJ databases">
        <authorList>
            <person name="Ekblom R."/>
            <person name="Jareborg N."/>
        </authorList>
    </citation>
    <scope>NUCLEOTIDE SEQUENCE [LARGE SCALE GENOMIC DNA]</scope>
    <source>
        <tissue evidence="1">Muscle</tissue>
    </source>
</reference>
<evidence type="ECO:0000313" key="2">
    <source>
        <dbReference type="Proteomes" id="UP000269945"/>
    </source>
</evidence>
<dbReference type="EMBL" id="CYRY02002749">
    <property type="protein sequence ID" value="VCW67470.1"/>
    <property type="molecule type" value="Genomic_DNA"/>
</dbReference>
<comment type="caution">
    <text evidence="1">The sequence shown here is derived from an EMBL/GenBank/DDBJ whole genome shotgun (WGS) entry which is preliminary data.</text>
</comment>
<dbReference type="AlphaFoldDB" id="A0A9X9LGI0"/>
<name>A0A9X9LGI0_GULGU</name>
<gene>
    <name evidence="1" type="ORF">BN2614_LOCUS1</name>
</gene>
<feature type="non-terminal residue" evidence="1">
    <location>
        <position position="45"/>
    </location>
</feature>
<protein>
    <submittedName>
        <fullName evidence="1">Uncharacterized protein</fullName>
    </submittedName>
</protein>
<accession>A0A9X9LGI0</accession>
<organism evidence="1 2">
    <name type="scientific">Gulo gulo</name>
    <name type="common">Wolverine</name>
    <name type="synonym">Gluton</name>
    <dbReference type="NCBI Taxonomy" id="48420"/>
    <lineage>
        <taxon>Eukaryota</taxon>
        <taxon>Metazoa</taxon>
        <taxon>Chordata</taxon>
        <taxon>Craniata</taxon>
        <taxon>Vertebrata</taxon>
        <taxon>Euteleostomi</taxon>
        <taxon>Mammalia</taxon>
        <taxon>Eutheria</taxon>
        <taxon>Laurasiatheria</taxon>
        <taxon>Carnivora</taxon>
        <taxon>Caniformia</taxon>
        <taxon>Musteloidea</taxon>
        <taxon>Mustelidae</taxon>
        <taxon>Guloninae</taxon>
        <taxon>Gulo</taxon>
    </lineage>
</organism>
<proteinExistence type="predicted"/>
<keyword evidence="2" id="KW-1185">Reference proteome</keyword>
<sequence length="45" mass="4899">MPVQLTTALRVVGTSLFALAVLGGILAAYVTGYQFIHTEKHYLSF</sequence>
<evidence type="ECO:0000313" key="1">
    <source>
        <dbReference type="EMBL" id="VCW67470.1"/>
    </source>
</evidence>
<dbReference type="Proteomes" id="UP000269945">
    <property type="component" value="Unassembled WGS sequence"/>
</dbReference>